<dbReference type="SUPFAM" id="SSF53254">
    <property type="entry name" value="Phosphoglycerate mutase-like"/>
    <property type="match status" value="1"/>
</dbReference>
<evidence type="ECO:0000256" key="1">
    <source>
        <dbReference type="SAM" id="MobiDB-lite"/>
    </source>
</evidence>
<keyword evidence="3" id="KW-1185">Reference proteome</keyword>
<dbReference type="InterPro" id="IPR029033">
    <property type="entry name" value="His_PPase_superfam"/>
</dbReference>
<dbReference type="EMBL" id="JAPDMQ010000048">
    <property type="protein sequence ID" value="KAK0538186.1"/>
    <property type="molecule type" value="Genomic_DNA"/>
</dbReference>
<comment type="caution">
    <text evidence="2">The sequence shown here is derived from an EMBL/GenBank/DDBJ whole genome shotgun (WGS) entry which is preliminary data.</text>
</comment>
<dbReference type="CDD" id="cd07067">
    <property type="entry name" value="HP_PGM_like"/>
    <property type="match status" value="1"/>
</dbReference>
<protein>
    <recommendedName>
        <fullName evidence="4">Transcription factor TFIIIC triple barrel domain-containing protein</fullName>
    </recommendedName>
</protein>
<feature type="compositionally biased region" description="Basic residues" evidence="1">
    <location>
        <begin position="245"/>
        <end position="254"/>
    </location>
</feature>
<feature type="region of interest" description="Disordered" evidence="1">
    <location>
        <begin position="329"/>
        <end position="397"/>
    </location>
</feature>
<evidence type="ECO:0008006" key="4">
    <source>
        <dbReference type="Google" id="ProtNLM"/>
    </source>
</evidence>
<dbReference type="Pfam" id="PF00300">
    <property type="entry name" value="His_Phos_1"/>
    <property type="match status" value="1"/>
</dbReference>
<gene>
    <name evidence="2" type="ORF">OC842_001368</name>
</gene>
<name>A0AAN6GGJ7_9BASI</name>
<sequence length="397" mass="43010">MLETVYIVRHGFRMNWHGNATFGSHLGRPRDPVLTAHGIDQAHELAAHLSSLPAHAQPQLILASPYYRTVQTALPTAQRLRMPIHLEPGLAEWFPPVEPAPADPEGTGGAHPFPPTRALLEPFFPPHTLAPTSAWPPVGYAHSKGEDVAQLHSRATLVLHRIERQCELLFPHVSRVLLVSHAATIIAMGRALVHRGPGAPWEQQGAQGEAQAHEQHGGYPVGAGTASLSQYDRRSSSSSSSSSSRRQKRRRRIGHLTDPDHAFVHTLNGSCAHLSHGVEREWNFGHLPHNVTERGMGTGWDDDQAPSQQELARLDAFWAEQDRLMQAELDQEEQEQEQEQEEDRSGPGRATPSSGTAKLGAASLSSAPAPAPASTLSSSSPVPPSASSSSAADKTRL</sequence>
<dbReference type="PANTHER" id="PTHR16469:SF51">
    <property type="entry name" value="TRANSCRIPTION FACTOR TAU 55 KDA SUBUNIT"/>
    <property type="match status" value="1"/>
</dbReference>
<dbReference type="SMART" id="SM00855">
    <property type="entry name" value="PGAM"/>
    <property type="match status" value="1"/>
</dbReference>
<reference evidence="2" key="1">
    <citation type="journal article" date="2023" name="PhytoFront">
        <title>Draft Genome Resources of Seven Strains of Tilletia horrida, Causal Agent of Kernel Smut of Rice.</title>
        <authorList>
            <person name="Khanal S."/>
            <person name="Antony Babu S."/>
            <person name="Zhou X.G."/>
        </authorList>
    </citation>
    <scope>NUCLEOTIDE SEQUENCE</scope>
    <source>
        <strain evidence="2">TX3</strain>
    </source>
</reference>
<dbReference type="InterPro" id="IPR051710">
    <property type="entry name" value="Phosphatase_SH3-domain"/>
</dbReference>
<dbReference type="Gene3D" id="3.40.50.1240">
    <property type="entry name" value="Phosphoglycerate mutase-like"/>
    <property type="match status" value="1"/>
</dbReference>
<feature type="compositionally biased region" description="Acidic residues" evidence="1">
    <location>
        <begin position="329"/>
        <end position="342"/>
    </location>
</feature>
<evidence type="ECO:0000313" key="3">
    <source>
        <dbReference type="Proteomes" id="UP001176521"/>
    </source>
</evidence>
<feature type="compositionally biased region" description="Low complexity" evidence="1">
    <location>
        <begin position="198"/>
        <end position="210"/>
    </location>
</feature>
<dbReference type="PANTHER" id="PTHR16469">
    <property type="entry name" value="UBIQUITIN-ASSOCIATED AND SH3 DOMAIN-CONTAINING BA-RELATED"/>
    <property type="match status" value="1"/>
</dbReference>
<evidence type="ECO:0000313" key="2">
    <source>
        <dbReference type="EMBL" id="KAK0538186.1"/>
    </source>
</evidence>
<organism evidence="2 3">
    <name type="scientific">Tilletia horrida</name>
    <dbReference type="NCBI Taxonomy" id="155126"/>
    <lineage>
        <taxon>Eukaryota</taxon>
        <taxon>Fungi</taxon>
        <taxon>Dikarya</taxon>
        <taxon>Basidiomycota</taxon>
        <taxon>Ustilaginomycotina</taxon>
        <taxon>Exobasidiomycetes</taxon>
        <taxon>Tilletiales</taxon>
        <taxon>Tilletiaceae</taxon>
        <taxon>Tilletia</taxon>
    </lineage>
</organism>
<accession>A0AAN6GGJ7</accession>
<feature type="region of interest" description="Disordered" evidence="1">
    <location>
        <begin position="198"/>
        <end position="259"/>
    </location>
</feature>
<dbReference type="Proteomes" id="UP001176521">
    <property type="component" value="Unassembled WGS sequence"/>
</dbReference>
<feature type="compositionally biased region" description="Low complexity" evidence="1">
    <location>
        <begin position="353"/>
        <end position="397"/>
    </location>
</feature>
<dbReference type="InterPro" id="IPR013078">
    <property type="entry name" value="His_Pase_superF_clade-1"/>
</dbReference>
<dbReference type="AlphaFoldDB" id="A0AAN6GGJ7"/>
<proteinExistence type="predicted"/>